<accession>A0A1G9WF02</accession>
<organism evidence="1 2">
    <name type="scientific">Nonomuraea jiangxiensis</name>
    <dbReference type="NCBI Taxonomy" id="633440"/>
    <lineage>
        <taxon>Bacteria</taxon>
        <taxon>Bacillati</taxon>
        <taxon>Actinomycetota</taxon>
        <taxon>Actinomycetes</taxon>
        <taxon>Streptosporangiales</taxon>
        <taxon>Streptosporangiaceae</taxon>
        <taxon>Nonomuraea</taxon>
    </lineage>
</organism>
<name>A0A1G9WF02_9ACTN</name>
<sequence length="172" mass="18834">MTANRTDNAWTLNGLIRKGMMKRRGRTRILIPTVVSALLASAITISSPATPAWADENDGWCTDRELCIFEHWYAGGGRRDYFNGDLNYTNDTFWYWGGGPGPAPSNAIVNDRASSASNGDSQCKALLHEHADFAGSALLIWYRSGSSGLMVNDLGQYGMNDTISSNSWTDCI</sequence>
<dbReference type="Proteomes" id="UP000199202">
    <property type="component" value="Unassembled WGS sequence"/>
</dbReference>
<keyword evidence="2" id="KW-1185">Reference proteome</keyword>
<evidence type="ECO:0000313" key="2">
    <source>
        <dbReference type="Proteomes" id="UP000199202"/>
    </source>
</evidence>
<dbReference type="OrthoDB" id="9885676at2"/>
<protein>
    <recommendedName>
        <fullName evidence="3">Peptidase inhibitor family I36</fullName>
    </recommendedName>
</protein>
<dbReference type="Gene3D" id="2.60.20.10">
    <property type="entry name" value="Crystallins"/>
    <property type="match status" value="1"/>
</dbReference>
<evidence type="ECO:0008006" key="3">
    <source>
        <dbReference type="Google" id="ProtNLM"/>
    </source>
</evidence>
<dbReference type="EMBL" id="FNDJ01000058">
    <property type="protein sequence ID" value="SDM82791.1"/>
    <property type="molecule type" value="Genomic_DNA"/>
</dbReference>
<dbReference type="STRING" id="633440.SAMN05421869_15825"/>
<dbReference type="RefSeq" id="WP_090947348.1">
    <property type="nucleotide sequence ID" value="NZ_FNDJ01000058.1"/>
</dbReference>
<reference evidence="1 2" key="1">
    <citation type="submission" date="2016-10" db="EMBL/GenBank/DDBJ databases">
        <authorList>
            <person name="de Groot N.N."/>
        </authorList>
    </citation>
    <scope>NUCLEOTIDE SEQUENCE [LARGE SCALE GENOMIC DNA]</scope>
    <source>
        <strain evidence="1 2">CGMCC 4.6533</strain>
    </source>
</reference>
<gene>
    <name evidence="1" type="ORF">SAMN05421869_15825</name>
</gene>
<dbReference type="AlphaFoldDB" id="A0A1G9WF02"/>
<proteinExistence type="predicted"/>
<evidence type="ECO:0000313" key="1">
    <source>
        <dbReference type="EMBL" id="SDM82791.1"/>
    </source>
</evidence>